<sequence length="77" mass="8678">MGNFLYSAFILWNCLLSYKSINDKITTELQMSDAVVNKDLLRFYTPKGFKPIDLNNYQSLGPSGITKQPKVQTTGAE</sequence>
<evidence type="ECO:0000313" key="3">
    <source>
        <dbReference type="Proteomes" id="UP000295132"/>
    </source>
</evidence>
<name>A0A4R5VIJ6_9BACI</name>
<comment type="caution">
    <text evidence="2">The sequence shown here is derived from an EMBL/GenBank/DDBJ whole genome shotgun (WGS) entry which is preliminary data.</text>
</comment>
<protein>
    <submittedName>
        <fullName evidence="2">Uncharacterized protein</fullName>
    </submittedName>
</protein>
<organism evidence="2 3">
    <name type="scientific">Bacillus salipaludis</name>
    <dbReference type="NCBI Taxonomy" id="2547811"/>
    <lineage>
        <taxon>Bacteria</taxon>
        <taxon>Bacillati</taxon>
        <taxon>Bacillota</taxon>
        <taxon>Bacilli</taxon>
        <taxon>Bacillales</taxon>
        <taxon>Bacillaceae</taxon>
        <taxon>Bacillus</taxon>
    </lineage>
</organism>
<dbReference type="EMBL" id="SMYO01000026">
    <property type="protein sequence ID" value="TDK56206.1"/>
    <property type="molecule type" value="Genomic_DNA"/>
</dbReference>
<evidence type="ECO:0000313" key="2">
    <source>
        <dbReference type="EMBL" id="TDK56206.1"/>
    </source>
</evidence>
<dbReference type="EMBL" id="JAVGVR010000001">
    <property type="protein sequence ID" value="MDQ6598933.1"/>
    <property type="molecule type" value="Genomic_DNA"/>
</dbReference>
<dbReference type="Proteomes" id="UP001178888">
    <property type="component" value="Unassembled WGS sequence"/>
</dbReference>
<proteinExistence type="predicted"/>
<accession>A0A4R5VIJ6</accession>
<dbReference type="Gene3D" id="3.30.1120.170">
    <property type="match status" value="1"/>
</dbReference>
<reference evidence="2 3" key="1">
    <citation type="submission" date="2019-03" db="EMBL/GenBank/DDBJ databases">
        <title>Bacillus niacini sp. nov. a Nicotinate-Metabolizing Mesophile Isolated from Soil.</title>
        <authorList>
            <person name="Zhang G."/>
        </authorList>
    </citation>
    <scope>NUCLEOTIDE SEQUENCE [LARGE SCALE GENOMIC DNA]</scope>
    <source>
        <strain evidence="2 3">WN066</strain>
    </source>
</reference>
<dbReference type="Proteomes" id="UP000295132">
    <property type="component" value="Unassembled WGS sequence"/>
</dbReference>
<keyword evidence="4" id="KW-1185">Reference proteome</keyword>
<dbReference type="RefSeq" id="WP_133339786.1">
    <property type="nucleotide sequence ID" value="NZ_JAVGVR010000001.1"/>
</dbReference>
<reference evidence="1" key="2">
    <citation type="submission" date="2023-08" db="EMBL/GenBank/DDBJ databases">
        <title>Nitrogen cycling bacteria in agricultural field soils.</title>
        <authorList>
            <person name="Jang J."/>
        </authorList>
    </citation>
    <scope>NUCLEOTIDE SEQUENCE</scope>
    <source>
        <strain evidence="1">PS3-36</strain>
    </source>
</reference>
<gene>
    <name evidence="2" type="ORF">E2K98_27410</name>
    <name evidence="1" type="ORF">RCG21_21710</name>
</gene>
<evidence type="ECO:0000313" key="4">
    <source>
        <dbReference type="Proteomes" id="UP001178888"/>
    </source>
</evidence>
<evidence type="ECO:0000313" key="1">
    <source>
        <dbReference type="EMBL" id="MDQ6598933.1"/>
    </source>
</evidence>
<dbReference type="AlphaFoldDB" id="A0A4R5VIJ6"/>